<proteinExistence type="predicted"/>
<dbReference type="EMBL" id="RFFG01000076">
    <property type="protein sequence ID" value="RMI38937.1"/>
    <property type="molecule type" value="Genomic_DNA"/>
</dbReference>
<keyword evidence="2" id="KW-1185">Reference proteome</keyword>
<evidence type="ECO:0000313" key="2">
    <source>
        <dbReference type="Proteomes" id="UP000282674"/>
    </source>
</evidence>
<name>A0A3M2LNC0_9ACTN</name>
<accession>A0A3M2LNC0</accession>
<gene>
    <name evidence="1" type="ORF">EBO15_31185</name>
</gene>
<comment type="caution">
    <text evidence="1">The sequence shown here is derived from an EMBL/GenBank/DDBJ whole genome shotgun (WGS) entry which is preliminary data.</text>
</comment>
<protein>
    <submittedName>
        <fullName evidence="1">Uncharacterized protein</fullName>
    </submittedName>
</protein>
<sequence>MSSLWYSSWQADSDVAESARTSRHFREATAVYFIARKTFGRHGGIADDASVLWRSEASA</sequence>
<evidence type="ECO:0000313" key="1">
    <source>
        <dbReference type="EMBL" id="RMI38937.1"/>
    </source>
</evidence>
<organism evidence="1 2">
    <name type="scientific">Actinomadura harenae</name>
    <dbReference type="NCBI Taxonomy" id="2483351"/>
    <lineage>
        <taxon>Bacteria</taxon>
        <taxon>Bacillati</taxon>
        <taxon>Actinomycetota</taxon>
        <taxon>Actinomycetes</taxon>
        <taxon>Streptosporangiales</taxon>
        <taxon>Thermomonosporaceae</taxon>
        <taxon>Actinomadura</taxon>
    </lineage>
</organism>
<dbReference type="AlphaFoldDB" id="A0A3M2LNC0"/>
<reference evidence="1 2" key="1">
    <citation type="submission" date="2018-10" db="EMBL/GenBank/DDBJ databases">
        <title>Isolation from soil.</title>
        <authorList>
            <person name="Hu J."/>
        </authorList>
    </citation>
    <scope>NUCLEOTIDE SEQUENCE [LARGE SCALE GENOMIC DNA]</scope>
    <source>
        <strain evidence="1 2">NEAU-Ht49</strain>
    </source>
</reference>
<dbReference type="Proteomes" id="UP000282674">
    <property type="component" value="Unassembled WGS sequence"/>
</dbReference>